<evidence type="ECO:0000259" key="3">
    <source>
        <dbReference type="Pfam" id="PF02826"/>
    </source>
</evidence>
<feature type="domain" description="D-isomer specific 2-hydroxyacid dehydrogenase NAD-binding" evidence="3">
    <location>
        <begin position="104"/>
        <end position="287"/>
    </location>
</feature>
<organism evidence="4 5">
    <name type="scientific">Siculibacillus lacustris</name>
    <dbReference type="NCBI Taxonomy" id="1549641"/>
    <lineage>
        <taxon>Bacteria</taxon>
        <taxon>Pseudomonadati</taxon>
        <taxon>Pseudomonadota</taxon>
        <taxon>Alphaproteobacteria</taxon>
        <taxon>Hyphomicrobiales</taxon>
        <taxon>Ancalomicrobiaceae</taxon>
        <taxon>Siculibacillus</taxon>
    </lineage>
</organism>
<reference evidence="4 5" key="1">
    <citation type="submission" date="2019-02" db="EMBL/GenBank/DDBJ databases">
        <title>Siculibacillus lacustris gen. nov., sp. nov., a new rosette-forming bacterium isolated from a freshwater crater lake (Lake St. Ana, Romania).</title>
        <authorList>
            <person name="Felfoldi T."/>
            <person name="Marton Z."/>
            <person name="Szabo A."/>
            <person name="Mentes A."/>
            <person name="Boka K."/>
            <person name="Marialigeti K."/>
            <person name="Mathe I."/>
            <person name="Koncz M."/>
            <person name="Schumann P."/>
            <person name="Toth E."/>
        </authorList>
    </citation>
    <scope>NUCLEOTIDE SEQUENCE [LARGE SCALE GENOMIC DNA]</scope>
    <source>
        <strain evidence="4 5">SA-279</strain>
    </source>
</reference>
<comment type="caution">
    <text evidence="4">The sequence shown here is derived from an EMBL/GenBank/DDBJ whole genome shotgun (WGS) entry which is preliminary data.</text>
</comment>
<dbReference type="InterPro" id="IPR006140">
    <property type="entry name" value="D-isomer_DH_NAD-bd"/>
</dbReference>
<name>A0A4V2KU03_9HYPH</name>
<dbReference type="GO" id="GO:0016491">
    <property type="term" value="F:oxidoreductase activity"/>
    <property type="evidence" value="ECO:0007669"/>
    <property type="project" value="UniProtKB-KW"/>
</dbReference>
<dbReference type="Gene3D" id="3.40.50.720">
    <property type="entry name" value="NAD(P)-binding Rossmann-like Domain"/>
    <property type="match status" value="2"/>
</dbReference>
<dbReference type="PANTHER" id="PTHR43333">
    <property type="entry name" value="2-HACID_DH_C DOMAIN-CONTAINING PROTEIN"/>
    <property type="match status" value="1"/>
</dbReference>
<sequence length="323" mass="34621">MKILLVGEAANHAGKLRAELKIPTDVVALPREAASDPAFDDAIGPEDVVVSLRFRRPAGAPPFRLLHVPGAGLDGIDLATLHPGCAVCNVFEHEIPIAEYVLAALLEWRVGLGRMRAAFTPQSWSDLYRDRPPHGEIHGATLGIVGFGRIGRAIAARARAFGMRIVAVDAFAGDGGGLADLVLPPAALAEMLAEADFVVVACPLTEATRGLFGDAQFAAMKPSAVFLDVSRAEIADEDALYRALESRRIAGAFLDVWYRYPTDASEQVPPSTRPFHDLPNVFATPHSSAWTDALPGRRYAVIAENIRRLVVGEPLLNLVRAAS</sequence>
<accession>A0A4V2KU03</accession>
<evidence type="ECO:0000313" key="5">
    <source>
        <dbReference type="Proteomes" id="UP000292781"/>
    </source>
</evidence>
<dbReference type="OrthoDB" id="9793626at2"/>
<dbReference type="Pfam" id="PF02826">
    <property type="entry name" value="2-Hacid_dh_C"/>
    <property type="match status" value="1"/>
</dbReference>
<dbReference type="RefSeq" id="WP_131307272.1">
    <property type="nucleotide sequence ID" value="NZ_SJFN01000007.1"/>
</dbReference>
<dbReference type="PANTHER" id="PTHR43333:SF1">
    <property type="entry name" value="D-ISOMER SPECIFIC 2-HYDROXYACID DEHYDROGENASE NAD-BINDING DOMAIN-CONTAINING PROTEIN"/>
    <property type="match status" value="1"/>
</dbReference>
<keyword evidence="1" id="KW-0560">Oxidoreductase</keyword>
<evidence type="ECO:0000313" key="4">
    <source>
        <dbReference type="EMBL" id="TBW39447.1"/>
    </source>
</evidence>
<evidence type="ECO:0000256" key="2">
    <source>
        <dbReference type="ARBA" id="ARBA00023027"/>
    </source>
</evidence>
<dbReference type="EMBL" id="SJFN01000007">
    <property type="protein sequence ID" value="TBW39447.1"/>
    <property type="molecule type" value="Genomic_DNA"/>
</dbReference>
<proteinExistence type="predicted"/>
<dbReference type="GO" id="GO:0051287">
    <property type="term" value="F:NAD binding"/>
    <property type="evidence" value="ECO:0007669"/>
    <property type="project" value="InterPro"/>
</dbReference>
<dbReference type="AlphaFoldDB" id="A0A4V2KU03"/>
<evidence type="ECO:0000256" key="1">
    <source>
        <dbReference type="ARBA" id="ARBA00023002"/>
    </source>
</evidence>
<protein>
    <recommendedName>
        <fullName evidence="3">D-isomer specific 2-hydroxyacid dehydrogenase NAD-binding domain-containing protein</fullName>
    </recommendedName>
</protein>
<dbReference type="Proteomes" id="UP000292781">
    <property type="component" value="Unassembled WGS sequence"/>
</dbReference>
<keyword evidence="5" id="KW-1185">Reference proteome</keyword>
<dbReference type="InterPro" id="IPR036291">
    <property type="entry name" value="NAD(P)-bd_dom_sf"/>
</dbReference>
<keyword evidence="2" id="KW-0520">NAD</keyword>
<gene>
    <name evidence="4" type="ORF">EYW49_06135</name>
</gene>
<dbReference type="SUPFAM" id="SSF51735">
    <property type="entry name" value="NAD(P)-binding Rossmann-fold domains"/>
    <property type="match status" value="1"/>
</dbReference>